<keyword evidence="1" id="KW-1133">Transmembrane helix</keyword>
<accession>A0ABV7ZY65</accession>
<proteinExistence type="predicted"/>
<evidence type="ECO:0000313" key="2">
    <source>
        <dbReference type="EMBL" id="MFC3852097.1"/>
    </source>
</evidence>
<keyword evidence="1" id="KW-0472">Membrane</keyword>
<dbReference type="Proteomes" id="UP001595617">
    <property type="component" value="Unassembled WGS sequence"/>
</dbReference>
<dbReference type="RefSeq" id="WP_380693844.1">
    <property type="nucleotide sequence ID" value="NZ_JBHRYR010000002.1"/>
</dbReference>
<name>A0ABV7ZY65_9GAMM</name>
<keyword evidence="3" id="KW-1185">Reference proteome</keyword>
<protein>
    <submittedName>
        <fullName evidence="2">Uncharacterized protein</fullName>
    </submittedName>
</protein>
<comment type="caution">
    <text evidence="2">The sequence shown here is derived from an EMBL/GenBank/DDBJ whole genome shotgun (WGS) entry which is preliminary data.</text>
</comment>
<organism evidence="2 3">
    <name type="scientific">Saccharospirillum mangrovi</name>
    <dbReference type="NCBI Taxonomy" id="2161747"/>
    <lineage>
        <taxon>Bacteria</taxon>
        <taxon>Pseudomonadati</taxon>
        <taxon>Pseudomonadota</taxon>
        <taxon>Gammaproteobacteria</taxon>
        <taxon>Oceanospirillales</taxon>
        <taxon>Saccharospirillaceae</taxon>
        <taxon>Saccharospirillum</taxon>
    </lineage>
</organism>
<evidence type="ECO:0000313" key="3">
    <source>
        <dbReference type="Proteomes" id="UP001595617"/>
    </source>
</evidence>
<keyword evidence="1" id="KW-0812">Transmembrane</keyword>
<sequence length="168" mass="18769">MIWHLVALVFAGLGGAGIALVLRSLTRKKLPVWIVPVLAGTCMLGYQINFEYAWYDHKLSQLPEGSVITGHAANPSFFRPWTFVFPMTTEFHVIDAENIRRGVTDNTPVAQFVEYHFEKQYVDVVTFTTYILNCQTGEQVPINSDGTPDISGLSMVSAQDLRRQTVCG</sequence>
<reference evidence="3" key="1">
    <citation type="journal article" date="2019" name="Int. J. Syst. Evol. Microbiol.">
        <title>The Global Catalogue of Microorganisms (GCM) 10K type strain sequencing project: providing services to taxonomists for standard genome sequencing and annotation.</title>
        <authorList>
            <consortium name="The Broad Institute Genomics Platform"/>
            <consortium name="The Broad Institute Genome Sequencing Center for Infectious Disease"/>
            <person name="Wu L."/>
            <person name="Ma J."/>
        </authorList>
    </citation>
    <scope>NUCLEOTIDE SEQUENCE [LARGE SCALE GENOMIC DNA]</scope>
    <source>
        <strain evidence="3">IBRC 10765</strain>
    </source>
</reference>
<evidence type="ECO:0000256" key="1">
    <source>
        <dbReference type="SAM" id="Phobius"/>
    </source>
</evidence>
<gene>
    <name evidence="2" type="ORF">ACFOOG_04535</name>
</gene>
<feature type="transmembrane region" description="Helical" evidence="1">
    <location>
        <begin position="33"/>
        <end position="54"/>
    </location>
</feature>
<dbReference type="EMBL" id="JBHRYR010000002">
    <property type="protein sequence ID" value="MFC3852097.1"/>
    <property type="molecule type" value="Genomic_DNA"/>
</dbReference>